<evidence type="ECO:0008006" key="3">
    <source>
        <dbReference type="Google" id="ProtNLM"/>
    </source>
</evidence>
<dbReference type="Proteomes" id="UP000183192">
    <property type="component" value="Unassembled WGS sequence"/>
</dbReference>
<accession>A0A1J4T614</accession>
<dbReference type="SUPFAM" id="SSF50969">
    <property type="entry name" value="YVTN repeat-like/Quinoprotein amine dehydrogenase"/>
    <property type="match status" value="1"/>
</dbReference>
<dbReference type="STRING" id="1805146.AUJ27_03365"/>
<sequence length="303" mass="34604">MLLQQSQGESQIKVRNNEITDNSQDFEIDSRTCQADLQNNQEKITFQEPVFDYQDIKKTDLGYCPGDPNDKYAYIYLAEDETRRVVKKIPSGVRVSFGWSLGFDGKYLWRFEWAGGGDLIKIDPKSGEITTRFENPGIAQEHGIAFDGKSLWINDFSSLKVFEIDPNTGKILSSFKIPEMGSGASGITWDGEYLYLVNWLEQSNLYKVDRQGNLIGILRLKGPAGQTITFDGQYFWVAGSSNQIYKYDKNGSLKGKIYAVAEGTWAMAHDGKYLWTLQRTNENWQDPKIYQIEIINDSLIKYK</sequence>
<name>A0A1J4T614_9BACT</name>
<proteinExistence type="predicted"/>
<reference evidence="1 2" key="1">
    <citation type="journal article" date="2016" name="Environ. Microbiol.">
        <title>Genomic resolution of a cold subsurface aquifer community provides metabolic insights for novel microbes adapted to high CO concentrations.</title>
        <authorList>
            <person name="Probst A.J."/>
            <person name="Castelle C.J."/>
            <person name="Singh A."/>
            <person name="Brown C.T."/>
            <person name="Anantharaman K."/>
            <person name="Sharon I."/>
            <person name="Hug L.A."/>
            <person name="Burstein D."/>
            <person name="Emerson J.B."/>
            <person name="Thomas B.C."/>
            <person name="Banfield J.F."/>
        </authorList>
    </citation>
    <scope>NUCLEOTIDE SEQUENCE [LARGE SCALE GENOMIC DNA]</scope>
    <source>
        <strain evidence="1">CG1_02_37_44</strain>
    </source>
</reference>
<dbReference type="EMBL" id="MNUU01000064">
    <property type="protein sequence ID" value="OIO06928.1"/>
    <property type="molecule type" value="Genomic_DNA"/>
</dbReference>
<gene>
    <name evidence="1" type="ORF">AUJ27_03365</name>
</gene>
<evidence type="ECO:0000313" key="2">
    <source>
        <dbReference type="Proteomes" id="UP000183192"/>
    </source>
</evidence>
<evidence type="ECO:0000313" key="1">
    <source>
        <dbReference type="EMBL" id="OIO06928.1"/>
    </source>
</evidence>
<dbReference type="Gene3D" id="2.130.10.10">
    <property type="entry name" value="YVTN repeat-like/Quinoprotein amine dehydrogenase"/>
    <property type="match status" value="1"/>
</dbReference>
<protein>
    <recommendedName>
        <fullName evidence="3">SMP-30/Gluconolactonase/LRE-like region domain-containing protein</fullName>
    </recommendedName>
</protein>
<dbReference type="InterPro" id="IPR015943">
    <property type="entry name" value="WD40/YVTN_repeat-like_dom_sf"/>
</dbReference>
<dbReference type="AlphaFoldDB" id="A0A1J4T614"/>
<comment type="caution">
    <text evidence="1">The sequence shown here is derived from an EMBL/GenBank/DDBJ whole genome shotgun (WGS) entry which is preliminary data.</text>
</comment>
<dbReference type="InterPro" id="IPR011044">
    <property type="entry name" value="Quino_amine_DH_bsu"/>
</dbReference>
<organism evidence="1 2">
    <name type="scientific">Candidatus Falkowbacteria bacterium CG1_02_37_44</name>
    <dbReference type="NCBI Taxonomy" id="1805146"/>
    <lineage>
        <taxon>Bacteria</taxon>
        <taxon>Candidatus Falkowiibacteriota</taxon>
    </lineage>
</organism>